<accession>A0A843TNX2</accession>
<keyword evidence="1" id="KW-0862">Zinc</keyword>
<dbReference type="EMBL" id="NMUH01000194">
    <property type="protein sequence ID" value="MQL74152.1"/>
    <property type="molecule type" value="Genomic_DNA"/>
</dbReference>
<gene>
    <name evidence="5" type="ORF">Taro_006510</name>
</gene>
<keyword evidence="2" id="KW-0175">Coiled coil</keyword>
<organism evidence="5 6">
    <name type="scientific">Colocasia esculenta</name>
    <name type="common">Wild taro</name>
    <name type="synonym">Arum esculentum</name>
    <dbReference type="NCBI Taxonomy" id="4460"/>
    <lineage>
        <taxon>Eukaryota</taxon>
        <taxon>Viridiplantae</taxon>
        <taxon>Streptophyta</taxon>
        <taxon>Embryophyta</taxon>
        <taxon>Tracheophyta</taxon>
        <taxon>Spermatophyta</taxon>
        <taxon>Magnoliopsida</taxon>
        <taxon>Liliopsida</taxon>
        <taxon>Araceae</taxon>
        <taxon>Aroideae</taxon>
        <taxon>Colocasieae</taxon>
        <taxon>Colocasia</taxon>
    </lineage>
</organism>
<dbReference type="Gene3D" id="4.10.60.10">
    <property type="entry name" value="Zinc finger, CCHC-type"/>
    <property type="match status" value="1"/>
</dbReference>
<keyword evidence="6" id="KW-1185">Reference proteome</keyword>
<keyword evidence="1" id="KW-0479">Metal-binding</keyword>
<evidence type="ECO:0000313" key="6">
    <source>
        <dbReference type="Proteomes" id="UP000652761"/>
    </source>
</evidence>
<feature type="compositionally biased region" description="Acidic residues" evidence="3">
    <location>
        <begin position="161"/>
        <end position="176"/>
    </location>
</feature>
<keyword evidence="1" id="KW-0863">Zinc-finger</keyword>
<sequence>MMQCAIHPKEYSKVSTCTSAKEMWDKRELIYEGMSEVRETKESMLVSEYEMFKMNNDETISDMFVRFMLIINGLKGLKKEYSESDLVRKILWSLPSSWNTKAAVIGDSKDLSKMKLNELIGSLMTYEINVKKKETEENPKRSIALKASSKSSYRSKKDVQQESDEPEMSSDSENDEMAMLTRQFKKFLKFKRKGSGNSKSFQKKDFSNKFESNKKSDIVCYECKKKGHMRGECPELQKKLKKEKFTFKKAKAMLATWSDEDEDEDAQEASGDEESQCLMARSDDSNEVNSSFEAYIVDEWEEAYTVLFEKLCEFKSKNKALKKKINSVVHSTHNDEQVIALTKEIEMMKIDVEAHCEKMDCLKIKLQESRKENESLTNSLERLQNEHQETKKKLEQAEKDLKEKSEDLKRFVKGKHNLDAILGSNIFVAKHGIGYQPVKQKKMG</sequence>
<dbReference type="SMART" id="SM00343">
    <property type="entry name" value="ZnF_C2HC"/>
    <property type="match status" value="1"/>
</dbReference>
<reference evidence="5" key="1">
    <citation type="submission" date="2017-07" db="EMBL/GenBank/DDBJ databases">
        <title>Taro Niue Genome Assembly and Annotation.</title>
        <authorList>
            <person name="Atibalentja N."/>
            <person name="Keating K."/>
            <person name="Fields C.J."/>
        </authorList>
    </citation>
    <scope>NUCLEOTIDE SEQUENCE</scope>
    <source>
        <strain evidence="5">Niue_2</strain>
        <tissue evidence="5">Leaf</tissue>
    </source>
</reference>
<evidence type="ECO:0000313" key="5">
    <source>
        <dbReference type="EMBL" id="MQL74152.1"/>
    </source>
</evidence>
<feature type="coiled-coil region" evidence="2">
    <location>
        <begin position="352"/>
        <end position="414"/>
    </location>
</feature>
<evidence type="ECO:0000256" key="2">
    <source>
        <dbReference type="SAM" id="Coils"/>
    </source>
</evidence>
<dbReference type="InterPro" id="IPR036875">
    <property type="entry name" value="Znf_CCHC_sf"/>
</dbReference>
<protein>
    <recommendedName>
        <fullName evidence="4">CCHC-type domain-containing protein</fullName>
    </recommendedName>
</protein>
<dbReference type="SUPFAM" id="SSF57756">
    <property type="entry name" value="Retrovirus zinc finger-like domains"/>
    <property type="match status" value="1"/>
</dbReference>
<evidence type="ECO:0000256" key="1">
    <source>
        <dbReference type="PROSITE-ProRule" id="PRU00047"/>
    </source>
</evidence>
<dbReference type="GO" id="GO:0003676">
    <property type="term" value="F:nucleic acid binding"/>
    <property type="evidence" value="ECO:0007669"/>
    <property type="project" value="InterPro"/>
</dbReference>
<name>A0A843TNX2_COLES</name>
<feature type="region of interest" description="Disordered" evidence="3">
    <location>
        <begin position="137"/>
        <end position="176"/>
    </location>
</feature>
<dbReference type="Pfam" id="PF14223">
    <property type="entry name" value="Retrotran_gag_2"/>
    <property type="match status" value="1"/>
</dbReference>
<feature type="domain" description="CCHC-type" evidence="4">
    <location>
        <begin position="220"/>
        <end position="235"/>
    </location>
</feature>
<evidence type="ECO:0000256" key="3">
    <source>
        <dbReference type="SAM" id="MobiDB-lite"/>
    </source>
</evidence>
<dbReference type="Proteomes" id="UP000652761">
    <property type="component" value="Unassembled WGS sequence"/>
</dbReference>
<dbReference type="PROSITE" id="PS50158">
    <property type="entry name" value="ZF_CCHC"/>
    <property type="match status" value="1"/>
</dbReference>
<dbReference type="PANTHER" id="PTHR34676">
    <property type="entry name" value="DUF4219 DOMAIN-CONTAINING PROTEIN-RELATED"/>
    <property type="match status" value="1"/>
</dbReference>
<dbReference type="InterPro" id="IPR001878">
    <property type="entry name" value="Znf_CCHC"/>
</dbReference>
<comment type="caution">
    <text evidence="5">The sequence shown here is derived from an EMBL/GenBank/DDBJ whole genome shotgun (WGS) entry which is preliminary data.</text>
</comment>
<evidence type="ECO:0000259" key="4">
    <source>
        <dbReference type="PROSITE" id="PS50158"/>
    </source>
</evidence>
<dbReference type="AlphaFoldDB" id="A0A843TNX2"/>
<dbReference type="GO" id="GO:0008270">
    <property type="term" value="F:zinc ion binding"/>
    <property type="evidence" value="ECO:0007669"/>
    <property type="project" value="UniProtKB-KW"/>
</dbReference>
<proteinExistence type="predicted"/>
<dbReference type="PANTHER" id="PTHR34676:SF8">
    <property type="entry name" value="TRANSMEMBRANE PROTEIN"/>
    <property type="match status" value="1"/>
</dbReference>